<keyword evidence="12" id="KW-0175">Coiled coil</keyword>
<comment type="domain">
    <text evidence="11">Consists of 3 domains; the N-terminus binds the ribosome, the middle domain has PPIase activity, while the C-terminus has intrinsic chaperone activity on its own.</text>
</comment>
<dbReference type="GO" id="GO:0051083">
    <property type="term" value="P:'de novo' cotranslational protein folding"/>
    <property type="evidence" value="ECO:0007669"/>
    <property type="project" value="TreeGrafter"/>
</dbReference>
<dbReference type="EC" id="5.2.1.8" evidence="3 11"/>
<reference evidence="16 17" key="1">
    <citation type="submission" date="2017-09" db="EMBL/GenBank/DDBJ databases">
        <title>Depth-based differentiation of microbial function through sediment-hosted aquifers and enrichment of novel symbionts in the deep terrestrial subsurface.</title>
        <authorList>
            <person name="Probst A.J."/>
            <person name="Ladd B."/>
            <person name="Jarett J.K."/>
            <person name="Geller-Mcgrath D.E."/>
            <person name="Sieber C.M."/>
            <person name="Emerson J.B."/>
            <person name="Anantharaman K."/>
            <person name="Thomas B.C."/>
            <person name="Malmstrom R."/>
            <person name="Stieglmeier M."/>
            <person name="Klingl A."/>
            <person name="Woyke T."/>
            <person name="Ryan C.M."/>
            <person name="Banfield J.F."/>
        </authorList>
    </citation>
    <scope>NUCLEOTIDE SEQUENCE [LARGE SCALE GENOMIC DNA]</scope>
    <source>
        <strain evidence="16">CG11_big_fil_rev_8_21_14_0_20_36_20</strain>
    </source>
</reference>
<dbReference type="GO" id="GO:0003755">
    <property type="term" value="F:peptidyl-prolyl cis-trans isomerase activity"/>
    <property type="evidence" value="ECO:0007669"/>
    <property type="project" value="UniProtKB-UniRule"/>
</dbReference>
<feature type="coiled-coil region" evidence="12">
    <location>
        <begin position="259"/>
        <end position="290"/>
    </location>
</feature>
<dbReference type="PIRSF" id="PIRSF003095">
    <property type="entry name" value="Trigger_factor"/>
    <property type="match status" value="1"/>
</dbReference>
<dbReference type="InterPro" id="IPR037041">
    <property type="entry name" value="Trigger_fac_C_sf"/>
</dbReference>
<evidence type="ECO:0000256" key="5">
    <source>
        <dbReference type="ARBA" id="ARBA00022618"/>
    </source>
</evidence>
<dbReference type="InterPro" id="IPR001179">
    <property type="entry name" value="PPIase_FKBP_dom"/>
</dbReference>
<feature type="domain" description="PPIase FKBP-type" evidence="13">
    <location>
        <begin position="157"/>
        <end position="238"/>
    </location>
</feature>
<dbReference type="FunFam" id="3.10.50.40:FF:000001">
    <property type="entry name" value="Trigger factor"/>
    <property type="match status" value="1"/>
</dbReference>
<dbReference type="SUPFAM" id="SSF54534">
    <property type="entry name" value="FKBP-like"/>
    <property type="match status" value="1"/>
</dbReference>
<dbReference type="AlphaFoldDB" id="A0A2H0ND08"/>
<evidence type="ECO:0000259" key="15">
    <source>
        <dbReference type="Pfam" id="PF05698"/>
    </source>
</evidence>
<dbReference type="NCBIfam" id="TIGR00115">
    <property type="entry name" value="tig"/>
    <property type="match status" value="1"/>
</dbReference>
<comment type="function">
    <text evidence="11">Involved in protein export. Acts as a chaperone by maintaining the newly synthesized protein in an open conformation. Functions as a peptidyl-prolyl cis-trans isomerase.</text>
</comment>
<dbReference type="GO" id="GO:0051301">
    <property type="term" value="P:cell division"/>
    <property type="evidence" value="ECO:0007669"/>
    <property type="project" value="UniProtKB-KW"/>
</dbReference>
<keyword evidence="9 11" id="KW-0131">Cell cycle</keyword>
<dbReference type="Proteomes" id="UP000230564">
    <property type="component" value="Unassembled WGS sequence"/>
</dbReference>
<evidence type="ECO:0000256" key="8">
    <source>
        <dbReference type="ARBA" id="ARBA00023235"/>
    </source>
</evidence>
<evidence type="ECO:0000256" key="9">
    <source>
        <dbReference type="ARBA" id="ARBA00023306"/>
    </source>
</evidence>
<comment type="caution">
    <text evidence="16">The sequence shown here is derived from an EMBL/GenBank/DDBJ whole genome shotgun (WGS) entry which is preliminary data.</text>
</comment>
<dbReference type="HAMAP" id="MF_00303">
    <property type="entry name" value="Trigger_factor_Tig"/>
    <property type="match status" value="1"/>
</dbReference>
<dbReference type="Gene3D" id="3.10.50.40">
    <property type="match status" value="1"/>
</dbReference>
<dbReference type="GO" id="GO:0043022">
    <property type="term" value="F:ribosome binding"/>
    <property type="evidence" value="ECO:0007669"/>
    <property type="project" value="TreeGrafter"/>
</dbReference>
<accession>A0A2H0ND08</accession>
<gene>
    <name evidence="11 16" type="primary">tig</name>
    <name evidence="16" type="ORF">COV55_02310</name>
</gene>
<evidence type="ECO:0000313" key="16">
    <source>
        <dbReference type="EMBL" id="PIR06781.1"/>
    </source>
</evidence>
<dbReference type="InterPro" id="IPR046357">
    <property type="entry name" value="PPIase_dom_sf"/>
</dbReference>
<evidence type="ECO:0000313" key="17">
    <source>
        <dbReference type="Proteomes" id="UP000230564"/>
    </source>
</evidence>
<dbReference type="EMBL" id="PCWQ01000009">
    <property type="protein sequence ID" value="PIR06781.1"/>
    <property type="molecule type" value="Genomic_DNA"/>
</dbReference>
<evidence type="ECO:0000256" key="11">
    <source>
        <dbReference type="HAMAP-Rule" id="MF_00303"/>
    </source>
</evidence>
<feature type="domain" description="Trigger factor ribosome-binding bacterial" evidence="14">
    <location>
        <begin position="1"/>
        <end position="145"/>
    </location>
</feature>
<keyword evidence="6 11" id="KW-0697">Rotamase</keyword>
<dbReference type="InterPro" id="IPR008881">
    <property type="entry name" value="Trigger_fac_ribosome-bd_bac"/>
</dbReference>
<name>A0A2H0ND08_9BACT</name>
<evidence type="ECO:0000256" key="1">
    <source>
        <dbReference type="ARBA" id="ARBA00000971"/>
    </source>
</evidence>
<protein>
    <recommendedName>
        <fullName evidence="4 11">Trigger factor</fullName>
        <shortName evidence="11">TF</shortName>
        <ecNumber evidence="3 11">5.2.1.8</ecNumber>
    </recommendedName>
    <alternativeName>
        <fullName evidence="10 11">PPIase</fullName>
    </alternativeName>
</protein>
<evidence type="ECO:0000256" key="2">
    <source>
        <dbReference type="ARBA" id="ARBA00005464"/>
    </source>
</evidence>
<dbReference type="PANTHER" id="PTHR30560">
    <property type="entry name" value="TRIGGER FACTOR CHAPERONE AND PEPTIDYL-PROLYL CIS/TRANS ISOMERASE"/>
    <property type="match status" value="1"/>
</dbReference>
<evidence type="ECO:0000259" key="13">
    <source>
        <dbReference type="Pfam" id="PF00254"/>
    </source>
</evidence>
<dbReference type="Pfam" id="PF00254">
    <property type="entry name" value="FKBP_C"/>
    <property type="match status" value="1"/>
</dbReference>
<dbReference type="InterPro" id="IPR005215">
    <property type="entry name" value="Trig_fac"/>
</dbReference>
<sequence>MKINKKDLEKNQLELTIEVSPEELEPHLKNAAERLSHKNKIPGFRPGKVPYQLIKQHFGEMNIHQEALEHIISSSFYKAITREKLETIGQPEIKVDKLAPGNPVVYTAIVSLLPQVTLGDWQKIIVKKKKVKASSEEIEQTLQQLQEMNVKETLANRPAAKGDKVEVDFEVLINKVVIEGGKSSKYPVIIGQNRMIPGFEDKLIGLKDEDKTEFELEFPAKYFQTNLAGKKADFKVKVLNVFSRELPKLDDQFAKNIGFDDLEKLKEQLRENISRDKEAKEKQRTEAEAVNEIVKFSTIGEIPDILIKNEIQKMLYELEHNVRSQSMDIAGYLKSINKTREDLEKDFQPQAQERVKAALILRQLAQEENIQSSEQEIKEQIKKQMELYKDNKEVIKNIQLPGYRQHTANLINNQKVVKFISEKIIQ</sequence>
<dbReference type="InterPro" id="IPR027304">
    <property type="entry name" value="Trigger_fact/SurA_dom_sf"/>
</dbReference>
<dbReference type="GO" id="GO:0005737">
    <property type="term" value="C:cytoplasm"/>
    <property type="evidence" value="ECO:0007669"/>
    <property type="project" value="UniProtKB-SubCell"/>
</dbReference>
<evidence type="ECO:0000256" key="7">
    <source>
        <dbReference type="ARBA" id="ARBA00023186"/>
    </source>
</evidence>
<dbReference type="GO" id="GO:0044183">
    <property type="term" value="F:protein folding chaperone"/>
    <property type="evidence" value="ECO:0007669"/>
    <property type="project" value="TreeGrafter"/>
</dbReference>
<comment type="catalytic activity">
    <reaction evidence="1 11">
        <text>[protein]-peptidylproline (omega=180) = [protein]-peptidylproline (omega=0)</text>
        <dbReference type="Rhea" id="RHEA:16237"/>
        <dbReference type="Rhea" id="RHEA-COMP:10747"/>
        <dbReference type="Rhea" id="RHEA-COMP:10748"/>
        <dbReference type="ChEBI" id="CHEBI:83833"/>
        <dbReference type="ChEBI" id="CHEBI:83834"/>
        <dbReference type="EC" id="5.2.1.8"/>
    </reaction>
</comment>
<dbReference type="SUPFAM" id="SSF102735">
    <property type="entry name" value="Trigger factor ribosome-binding domain"/>
    <property type="match status" value="1"/>
</dbReference>
<evidence type="ECO:0000256" key="3">
    <source>
        <dbReference type="ARBA" id="ARBA00013194"/>
    </source>
</evidence>
<dbReference type="InterPro" id="IPR036611">
    <property type="entry name" value="Trigger_fac_ribosome-bd_sf"/>
</dbReference>
<comment type="similarity">
    <text evidence="2 11">Belongs to the FKBP-type PPIase family. Tig subfamily.</text>
</comment>
<dbReference type="GO" id="GO:0015031">
    <property type="term" value="P:protein transport"/>
    <property type="evidence" value="ECO:0007669"/>
    <property type="project" value="UniProtKB-UniRule"/>
</dbReference>
<evidence type="ECO:0000256" key="4">
    <source>
        <dbReference type="ARBA" id="ARBA00016902"/>
    </source>
</evidence>
<evidence type="ECO:0000256" key="6">
    <source>
        <dbReference type="ARBA" id="ARBA00023110"/>
    </source>
</evidence>
<comment type="subcellular location">
    <subcellularLocation>
        <location evidence="11">Cytoplasm</location>
    </subcellularLocation>
    <text evidence="11">About half TF is bound to the ribosome near the polypeptide exit tunnel while the other half is free in the cytoplasm.</text>
</comment>
<dbReference type="GO" id="GO:0043335">
    <property type="term" value="P:protein unfolding"/>
    <property type="evidence" value="ECO:0007669"/>
    <property type="project" value="TreeGrafter"/>
</dbReference>
<proteinExistence type="inferred from homology"/>
<keyword evidence="5 11" id="KW-0132">Cell division</keyword>
<dbReference type="PANTHER" id="PTHR30560:SF3">
    <property type="entry name" value="TRIGGER FACTOR-LIKE PROTEIN TIG, CHLOROPLASTIC"/>
    <property type="match status" value="1"/>
</dbReference>
<dbReference type="InterPro" id="IPR008880">
    <property type="entry name" value="Trigger_fac_C"/>
</dbReference>
<keyword evidence="7 11" id="KW-0143">Chaperone</keyword>
<keyword evidence="8 11" id="KW-0413">Isomerase</keyword>
<feature type="domain" description="Trigger factor C-terminal" evidence="15">
    <location>
        <begin position="262"/>
        <end position="421"/>
    </location>
</feature>
<dbReference type="Gene3D" id="1.10.3120.10">
    <property type="entry name" value="Trigger factor, C-terminal domain"/>
    <property type="match status" value="1"/>
</dbReference>
<dbReference type="Pfam" id="PF05698">
    <property type="entry name" value="Trigger_C"/>
    <property type="match status" value="1"/>
</dbReference>
<dbReference type="Pfam" id="PF05697">
    <property type="entry name" value="Trigger_N"/>
    <property type="match status" value="1"/>
</dbReference>
<organism evidence="16 17">
    <name type="scientific">Candidatus Komeilibacteria bacterium CG11_big_fil_rev_8_21_14_0_20_36_20</name>
    <dbReference type="NCBI Taxonomy" id="1974477"/>
    <lineage>
        <taxon>Bacteria</taxon>
        <taxon>Candidatus Komeiliibacteriota</taxon>
    </lineage>
</organism>
<evidence type="ECO:0000256" key="10">
    <source>
        <dbReference type="ARBA" id="ARBA00029986"/>
    </source>
</evidence>
<feature type="coiled-coil region" evidence="12">
    <location>
        <begin position="363"/>
        <end position="398"/>
    </location>
</feature>
<dbReference type="Gene3D" id="3.30.70.1050">
    <property type="entry name" value="Trigger factor ribosome-binding domain"/>
    <property type="match status" value="1"/>
</dbReference>
<keyword evidence="11" id="KW-0963">Cytoplasm</keyword>
<dbReference type="SUPFAM" id="SSF109998">
    <property type="entry name" value="Triger factor/SurA peptide-binding domain-like"/>
    <property type="match status" value="1"/>
</dbReference>
<evidence type="ECO:0000259" key="14">
    <source>
        <dbReference type="Pfam" id="PF05697"/>
    </source>
</evidence>
<evidence type="ECO:0000256" key="12">
    <source>
        <dbReference type="SAM" id="Coils"/>
    </source>
</evidence>